<feature type="region of interest" description="Disordered" evidence="1">
    <location>
        <begin position="130"/>
        <end position="152"/>
    </location>
</feature>
<dbReference type="EMBL" id="JANPWB010000006">
    <property type="protein sequence ID" value="KAJ1176641.1"/>
    <property type="molecule type" value="Genomic_DNA"/>
</dbReference>
<accession>A0AAV7TJN4</accession>
<feature type="compositionally biased region" description="Basic and acidic residues" evidence="1">
    <location>
        <begin position="60"/>
        <end position="79"/>
    </location>
</feature>
<proteinExistence type="predicted"/>
<evidence type="ECO:0008006" key="4">
    <source>
        <dbReference type="Google" id="ProtNLM"/>
    </source>
</evidence>
<evidence type="ECO:0000313" key="3">
    <source>
        <dbReference type="Proteomes" id="UP001066276"/>
    </source>
</evidence>
<dbReference type="Proteomes" id="UP001066276">
    <property type="component" value="Chromosome 3_2"/>
</dbReference>
<protein>
    <recommendedName>
        <fullName evidence="4">Phosphoprotein</fullName>
    </recommendedName>
</protein>
<feature type="region of interest" description="Disordered" evidence="1">
    <location>
        <begin position="49"/>
        <end position="79"/>
    </location>
</feature>
<name>A0AAV7TJN4_PLEWA</name>
<organism evidence="2 3">
    <name type="scientific">Pleurodeles waltl</name>
    <name type="common">Iberian ribbed newt</name>
    <dbReference type="NCBI Taxonomy" id="8319"/>
    <lineage>
        <taxon>Eukaryota</taxon>
        <taxon>Metazoa</taxon>
        <taxon>Chordata</taxon>
        <taxon>Craniata</taxon>
        <taxon>Vertebrata</taxon>
        <taxon>Euteleostomi</taxon>
        <taxon>Amphibia</taxon>
        <taxon>Batrachia</taxon>
        <taxon>Caudata</taxon>
        <taxon>Salamandroidea</taxon>
        <taxon>Salamandridae</taxon>
        <taxon>Pleurodelinae</taxon>
        <taxon>Pleurodeles</taxon>
    </lineage>
</organism>
<dbReference type="AlphaFoldDB" id="A0AAV7TJN4"/>
<sequence length="240" mass="26921">MAVGQTKVEYKITDFITTGRSRLQENKVSTELADALTTVVTGINSEKEPLLGDHSFTPQEPEKWGFSKERSKAETDRPDCSGSILDLDFSIWEDPLPSTQIRKESYLPALGRISDHPLIELVNMDSLEGDTSTVQEKTVPPHESSQKHEEDMLRTTISLSPFQDSTRNSQSQSDVQINTRGSLLSTLDIMATAIKHQADKQDIQVDLLNIMAKYIAGIDSKLQALNYMIQRAQKQNYVHN</sequence>
<reference evidence="2" key="1">
    <citation type="journal article" date="2022" name="bioRxiv">
        <title>Sequencing and chromosome-scale assembly of the giantPleurodeles waltlgenome.</title>
        <authorList>
            <person name="Brown T."/>
            <person name="Elewa A."/>
            <person name="Iarovenko S."/>
            <person name="Subramanian E."/>
            <person name="Araus A.J."/>
            <person name="Petzold A."/>
            <person name="Susuki M."/>
            <person name="Suzuki K.-i.T."/>
            <person name="Hayashi T."/>
            <person name="Toyoda A."/>
            <person name="Oliveira C."/>
            <person name="Osipova E."/>
            <person name="Leigh N.D."/>
            <person name="Simon A."/>
            <person name="Yun M.H."/>
        </authorList>
    </citation>
    <scope>NUCLEOTIDE SEQUENCE</scope>
    <source>
        <strain evidence="2">20211129_DDA</strain>
        <tissue evidence="2">Liver</tissue>
    </source>
</reference>
<keyword evidence="3" id="KW-1185">Reference proteome</keyword>
<evidence type="ECO:0000313" key="2">
    <source>
        <dbReference type="EMBL" id="KAJ1176641.1"/>
    </source>
</evidence>
<comment type="caution">
    <text evidence="2">The sequence shown here is derived from an EMBL/GenBank/DDBJ whole genome shotgun (WGS) entry which is preliminary data.</text>
</comment>
<evidence type="ECO:0000256" key="1">
    <source>
        <dbReference type="SAM" id="MobiDB-lite"/>
    </source>
</evidence>
<gene>
    <name evidence="2" type="ORF">NDU88_001912</name>
</gene>